<keyword evidence="1" id="KW-0479">Metal-binding</keyword>
<reference evidence="4 5" key="1">
    <citation type="submission" date="2018-11" db="EMBL/GenBank/DDBJ databases">
        <title>Sequencing the genomes of 1000 actinobacteria strains.</title>
        <authorList>
            <person name="Klenk H.-P."/>
        </authorList>
    </citation>
    <scope>NUCLEOTIDE SEQUENCE [LARGE SCALE GENOMIC DNA]</scope>
    <source>
        <strain evidence="4 5">DSM 9580</strain>
    </source>
</reference>
<dbReference type="GO" id="GO:0019323">
    <property type="term" value="P:pentose catabolic process"/>
    <property type="evidence" value="ECO:0007669"/>
    <property type="project" value="TreeGrafter"/>
</dbReference>
<protein>
    <submittedName>
        <fullName evidence="4">Ribulose-5-phosphate 4-epimerase/fuculose-1-phosphate aldolase</fullName>
    </submittedName>
</protein>
<dbReference type="PANTHER" id="PTHR22789:SF0">
    <property type="entry name" value="3-OXO-TETRONATE 4-PHOSPHATE DECARBOXYLASE-RELATED"/>
    <property type="match status" value="1"/>
</dbReference>
<sequence length="206" mass="21664">MTGVAAELVRYGQRLDRLGMCPGTSGNISARVDDRILVSPTGALLGELDADRLSVLDLDGQHVDGPPPTKEAVLHAAVYRVRAHATAIVHLHSPWALAASCLDDLPREDALPAYTPYYAMRVGVLPRVPYVAPGQPGLASACADGFASDERARGVLLDRHGLVTVGTSVGDAAAIAEELELAARMHFLLDGRAVTPLSAAERAMLA</sequence>
<keyword evidence="2" id="KW-0456">Lyase</keyword>
<proteinExistence type="predicted"/>
<evidence type="ECO:0000256" key="1">
    <source>
        <dbReference type="ARBA" id="ARBA00022723"/>
    </source>
</evidence>
<dbReference type="EMBL" id="RKHJ01000001">
    <property type="protein sequence ID" value="ROR65769.1"/>
    <property type="molecule type" value="Genomic_DNA"/>
</dbReference>
<evidence type="ECO:0000259" key="3">
    <source>
        <dbReference type="SMART" id="SM01007"/>
    </source>
</evidence>
<keyword evidence="5" id="KW-1185">Reference proteome</keyword>
<organism evidence="4 5">
    <name type="scientific">Agrococcus jenensis</name>
    <dbReference type="NCBI Taxonomy" id="46353"/>
    <lineage>
        <taxon>Bacteria</taxon>
        <taxon>Bacillati</taxon>
        <taxon>Actinomycetota</taxon>
        <taxon>Actinomycetes</taxon>
        <taxon>Micrococcales</taxon>
        <taxon>Microbacteriaceae</taxon>
        <taxon>Agrococcus</taxon>
    </lineage>
</organism>
<dbReference type="InterPro" id="IPR001303">
    <property type="entry name" value="Aldolase_II/adducin_N"/>
</dbReference>
<dbReference type="Proteomes" id="UP000275456">
    <property type="component" value="Unassembled WGS sequence"/>
</dbReference>
<dbReference type="RefSeq" id="WP_123696824.1">
    <property type="nucleotide sequence ID" value="NZ_RKHJ01000001.1"/>
</dbReference>
<evidence type="ECO:0000256" key="2">
    <source>
        <dbReference type="ARBA" id="ARBA00023239"/>
    </source>
</evidence>
<dbReference type="GO" id="GO:0046872">
    <property type="term" value="F:metal ion binding"/>
    <property type="evidence" value="ECO:0007669"/>
    <property type="project" value="UniProtKB-KW"/>
</dbReference>
<evidence type="ECO:0000313" key="5">
    <source>
        <dbReference type="Proteomes" id="UP000275456"/>
    </source>
</evidence>
<dbReference type="Pfam" id="PF00596">
    <property type="entry name" value="Aldolase_II"/>
    <property type="match status" value="1"/>
</dbReference>
<dbReference type="Gene3D" id="3.40.225.10">
    <property type="entry name" value="Class II aldolase/adducin N-terminal domain"/>
    <property type="match status" value="1"/>
</dbReference>
<dbReference type="GO" id="GO:0005829">
    <property type="term" value="C:cytosol"/>
    <property type="evidence" value="ECO:0007669"/>
    <property type="project" value="TreeGrafter"/>
</dbReference>
<dbReference type="SMART" id="SM01007">
    <property type="entry name" value="Aldolase_II"/>
    <property type="match status" value="1"/>
</dbReference>
<gene>
    <name evidence="4" type="ORF">EDD26_1139</name>
</gene>
<comment type="caution">
    <text evidence="4">The sequence shown here is derived from an EMBL/GenBank/DDBJ whole genome shotgun (WGS) entry which is preliminary data.</text>
</comment>
<dbReference type="InterPro" id="IPR050197">
    <property type="entry name" value="Aldolase_class_II_sugar_metab"/>
</dbReference>
<evidence type="ECO:0000313" key="4">
    <source>
        <dbReference type="EMBL" id="ROR65769.1"/>
    </source>
</evidence>
<feature type="domain" description="Class II aldolase/adducin N-terminal" evidence="3">
    <location>
        <begin position="6"/>
        <end position="187"/>
    </location>
</feature>
<dbReference type="OrthoDB" id="9786287at2"/>
<dbReference type="SUPFAM" id="SSF53639">
    <property type="entry name" value="AraD/HMP-PK domain-like"/>
    <property type="match status" value="1"/>
</dbReference>
<dbReference type="AlphaFoldDB" id="A0A3N2ARU8"/>
<name>A0A3N2ARU8_9MICO</name>
<dbReference type="GO" id="GO:0016832">
    <property type="term" value="F:aldehyde-lyase activity"/>
    <property type="evidence" value="ECO:0007669"/>
    <property type="project" value="TreeGrafter"/>
</dbReference>
<dbReference type="PANTHER" id="PTHR22789">
    <property type="entry name" value="FUCULOSE PHOSPHATE ALDOLASE"/>
    <property type="match status" value="1"/>
</dbReference>
<dbReference type="InterPro" id="IPR036409">
    <property type="entry name" value="Aldolase_II/adducin_N_sf"/>
</dbReference>
<accession>A0A3N2ARU8</accession>